<gene>
    <name evidence="1" type="ORF">HAX54_047000</name>
</gene>
<name>A0ABS8RQ14_DATST</name>
<evidence type="ECO:0000313" key="1">
    <source>
        <dbReference type="EMBL" id="MCD7448906.1"/>
    </source>
</evidence>
<dbReference type="EMBL" id="JACEIK010000075">
    <property type="protein sequence ID" value="MCD7448906.1"/>
    <property type="molecule type" value="Genomic_DNA"/>
</dbReference>
<accession>A0ABS8RQ14</accession>
<sequence>MDKKNVESRKSTPLTMKDYTVYKEFSPEMVMSVSHLYSEGYFKDSDLLLRRRLDVTFFENSYARDFAKYATEQFGRDHQDIANMEDHVYKVLSPDMVMFVQHLYDEVYFKDSSFLPRKRFDIACFENSYPCNFVKYGAKQFGRDC</sequence>
<comment type="caution">
    <text evidence="1">The sequence shown here is derived from an EMBL/GenBank/DDBJ whole genome shotgun (WGS) entry which is preliminary data.</text>
</comment>
<dbReference type="Proteomes" id="UP000823775">
    <property type="component" value="Unassembled WGS sequence"/>
</dbReference>
<evidence type="ECO:0000313" key="2">
    <source>
        <dbReference type="Proteomes" id="UP000823775"/>
    </source>
</evidence>
<organism evidence="1 2">
    <name type="scientific">Datura stramonium</name>
    <name type="common">Jimsonweed</name>
    <name type="synonym">Common thornapple</name>
    <dbReference type="NCBI Taxonomy" id="4076"/>
    <lineage>
        <taxon>Eukaryota</taxon>
        <taxon>Viridiplantae</taxon>
        <taxon>Streptophyta</taxon>
        <taxon>Embryophyta</taxon>
        <taxon>Tracheophyta</taxon>
        <taxon>Spermatophyta</taxon>
        <taxon>Magnoliopsida</taxon>
        <taxon>eudicotyledons</taxon>
        <taxon>Gunneridae</taxon>
        <taxon>Pentapetalae</taxon>
        <taxon>asterids</taxon>
        <taxon>lamiids</taxon>
        <taxon>Solanales</taxon>
        <taxon>Solanaceae</taxon>
        <taxon>Solanoideae</taxon>
        <taxon>Datureae</taxon>
        <taxon>Datura</taxon>
    </lineage>
</organism>
<proteinExistence type="predicted"/>
<reference evidence="1 2" key="1">
    <citation type="journal article" date="2021" name="BMC Genomics">
        <title>Datura genome reveals duplications of psychoactive alkaloid biosynthetic genes and high mutation rate following tissue culture.</title>
        <authorList>
            <person name="Rajewski A."/>
            <person name="Carter-House D."/>
            <person name="Stajich J."/>
            <person name="Litt A."/>
        </authorList>
    </citation>
    <scope>NUCLEOTIDE SEQUENCE [LARGE SCALE GENOMIC DNA]</scope>
    <source>
        <strain evidence="1">AR-01</strain>
    </source>
</reference>
<protein>
    <submittedName>
        <fullName evidence="1">Uncharacterized protein</fullName>
    </submittedName>
</protein>
<keyword evidence="2" id="KW-1185">Reference proteome</keyword>